<dbReference type="Proteomes" id="UP001165074">
    <property type="component" value="Unassembled WGS sequence"/>
</dbReference>
<evidence type="ECO:0000313" key="2">
    <source>
        <dbReference type="EMBL" id="GLY74175.1"/>
    </source>
</evidence>
<evidence type="ECO:0000259" key="1">
    <source>
        <dbReference type="PROSITE" id="PS51819"/>
    </source>
</evidence>
<dbReference type="Pfam" id="PF00903">
    <property type="entry name" value="Glyoxalase"/>
    <property type="match status" value="1"/>
</dbReference>
<dbReference type="SUPFAM" id="SSF54593">
    <property type="entry name" value="Glyoxalase/Bleomycin resistance protein/Dihydroxybiphenyl dioxygenase"/>
    <property type="match status" value="1"/>
</dbReference>
<keyword evidence="4" id="KW-1185">Reference proteome</keyword>
<evidence type="ECO:0000313" key="3">
    <source>
        <dbReference type="EMBL" id="GLY82380.1"/>
    </source>
</evidence>
<protein>
    <submittedName>
        <fullName evidence="3">Glyoxalase</fullName>
    </submittedName>
</protein>
<dbReference type="InterPro" id="IPR004360">
    <property type="entry name" value="Glyas_Fos-R_dOase_dom"/>
</dbReference>
<dbReference type="InterPro" id="IPR029068">
    <property type="entry name" value="Glyas_Bleomycin-R_OHBP_Dase"/>
</dbReference>
<organism evidence="3 4">
    <name type="scientific">Actinoallomurus iriomotensis</name>
    <dbReference type="NCBI Taxonomy" id="478107"/>
    <lineage>
        <taxon>Bacteria</taxon>
        <taxon>Bacillati</taxon>
        <taxon>Actinomycetota</taxon>
        <taxon>Actinomycetes</taxon>
        <taxon>Streptosporangiales</taxon>
        <taxon>Thermomonosporaceae</taxon>
        <taxon>Actinoallomurus</taxon>
    </lineage>
</organism>
<dbReference type="InterPro" id="IPR037523">
    <property type="entry name" value="VOC_core"/>
</dbReference>
<dbReference type="EMBL" id="BSTK01000001">
    <property type="protein sequence ID" value="GLY82380.1"/>
    <property type="molecule type" value="Genomic_DNA"/>
</dbReference>
<proteinExistence type="predicted"/>
<dbReference type="Proteomes" id="UP001165135">
    <property type="component" value="Unassembled WGS sequence"/>
</dbReference>
<reference evidence="2" key="1">
    <citation type="submission" date="2023-03" db="EMBL/GenBank/DDBJ databases">
        <title>Actinoallomurus iriomotensis NBRC 103681.</title>
        <authorList>
            <person name="Ichikawa N."/>
            <person name="Sato H."/>
            <person name="Tonouchi N."/>
        </authorList>
    </citation>
    <scope>NUCLEOTIDE SEQUENCE</scope>
    <source>
        <strain evidence="2">NBRC 103681</strain>
    </source>
</reference>
<sequence length="129" mass="13224">MEPSGGSVPISKEHAMTDGIKTIIYPVSDLAAAKALYGGLAGVEPYADTPYYVGYKVGGQDVGLDPNGHREGGAGPVAYWHVEDIKASLQALVEGGAETLQDVRDVGGGTLIATVKDADGNVVGLRQVA</sequence>
<accession>A0A9W6RV17</accession>
<gene>
    <name evidence="2" type="ORF">Airi01_024420</name>
    <name evidence="3" type="ORF">Airi02_003120</name>
</gene>
<dbReference type="Gene3D" id="3.10.180.10">
    <property type="entry name" value="2,3-Dihydroxybiphenyl 1,2-Dioxygenase, domain 1"/>
    <property type="match status" value="1"/>
</dbReference>
<name>A0A9W6RV17_9ACTN</name>
<dbReference type="PROSITE" id="PS51819">
    <property type="entry name" value="VOC"/>
    <property type="match status" value="1"/>
</dbReference>
<feature type="domain" description="VOC" evidence="1">
    <location>
        <begin position="19"/>
        <end position="128"/>
    </location>
</feature>
<evidence type="ECO:0000313" key="4">
    <source>
        <dbReference type="Proteomes" id="UP001165074"/>
    </source>
</evidence>
<dbReference type="AlphaFoldDB" id="A0A9W6RV17"/>
<comment type="caution">
    <text evidence="3">The sequence shown here is derived from an EMBL/GenBank/DDBJ whole genome shotgun (WGS) entry which is preliminary data.</text>
</comment>
<dbReference type="EMBL" id="BSTJ01000002">
    <property type="protein sequence ID" value="GLY74175.1"/>
    <property type="molecule type" value="Genomic_DNA"/>
</dbReference>
<reference evidence="3" key="2">
    <citation type="submission" date="2023-03" db="EMBL/GenBank/DDBJ databases">
        <title>Actinoallomurus iriomotensis NBRC 103684.</title>
        <authorList>
            <person name="Ichikawa N."/>
            <person name="Sato H."/>
            <person name="Tonouchi N."/>
        </authorList>
    </citation>
    <scope>NUCLEOTIDE SEQUENCE</scope>
    <source>
        <strain evidence="3">NBRC 103684</strain>
    </source>
</reference>